<dbReference type="EMBL" id="CP013187">
    <property type="protein sequence ID" value="ALO42518.1"/>
    <property type="molecule type" value="Genomic_DNA"/>
</dbReference>
<evidence type="ECO:0000313" key="1">
    <source>
        <dbReference type="EMBL" id="ALO42518.1"/>
    </source>
</evidence>
<dbReference type="Proteomes" id="UP000061457">
    <property type="component" value="Chromosome I"/>
</dbReference>
<dbReference type="AlphaFoldDB" id="A0A0S2K2J7"/>
<reference evidence="1 2" key="1">
    <citation type="submission" date="2015-11" db="EMBL/GenBank/DDBJ databases">
        <authorList>
            <person name="Zhang Y."/>
            <person name="Guo Z."/>
        </authorList>
    </citation>
    <scope>NUCLEOTIDE SEQUENCE [LARGE SCALE GENOMIC DNA]</scope>
    <source>
        <strain evidence="1 2">KCTC 12086</strain>
    </source>
</reference>
<gene>
    <name evidence="1" type="ORF">PP2015_2020</name>
</gene>
<dbReference type="SUPFAM" id="SSF52540">
    <property type="entry name" value="P-loop containing nucleoside triphosphate hydrolases"/>
    <property type="match status" value="1"/>
</dbReference>
<accession>A0A0S2K2J7</accession>
<evidence type="ECO:0000313" key="2">
    <source>
        <dbReference type="Proteomes" id="UP000061457"/>
    </source>
</evidence>
<dbReference type="InterPro" id="IPR011990">
    <property type="entry name" value="TPR-like_helical_dom_sf"/>
</dbReference>
<name>A0A0S2K2J7_9GAMM</name>
<dbReference type="OrthoDB" id="12860at2"/>
<dbReference type="PATRIC" id="fig|161398.10.peg.2052"/>
<dbReference type="PANTHER" id="PTHR47691">
    <property type="entry name" value="REGULATOR-RELATED"/>
    <property type="match status" value="1"/>
</dbReference>
<dbReference type="RefSeq" id="WP_058030175.1">
    <property type="nucleotide sequence ID" value="NZ_CP013187.1"/>
</dbReference>
<dbReference type="KEGG" id="pphe:PP2015_2020"/>
<sequence>MARKGDFTTKLKQTLARRVNDVCSNPQCDNTTSGPHYESQKYTLSGEAAHINSASPNGPRYNRQLSEEFISSIDNGIWLCRNCHAVVDSDDCNYTAEELLTWKQNAEETARKNQISTKRRAVAKSKPSFKELWVHETTNDSEYVPRQEVLKKLDGWVTNSSVKVITVTGIGGQGKTSLVGHWLQNGNALTCRNFEGLFYWSFYSEQNVQIFFKSLLSFAHNNYNLVTTKLREQEPLEALRFVFSKLSLCIVLDGLEVIQYELSSRSKGQFIDGDLRNFLMDICLSKKDSLAVLTSRFDIVDLRQFSKQVNHLQLSNLTNSEAQSLLQRLFVGGSAGDYSKINSVLEGHPLALRVFAAGLPREKQANPISHLNLLMAKLPVGNKDLTQKINSLLSHYERSITNIQVILLSGVSLLHKPIDENSLLALSLKRLHEKSHTVEEVSVKHELSALVISGLVLKEMFGKKFRYSCHPIIREFFRNKVTNTDGQGRLVGEFLANRPSKLIIEDTETLEWLVSAIEVLSESGDWLDASHLYETKLKNGLIIKQLATPEYGWRCSLALSNVNRKDIRPISIFSVSPTSVTNTRAFYLNAAGQFSLMMGDLDNTIKFYNLALQEMGTSSSYLNRAITFQGLTKTNIQSGELHNAHHCLANAMEFASKRNPDSFFINKLHMLRGELHLLQGELAQAKTRFAKVFNSFKLHRKNQTDFRCSSAYGLAEIELNRFRHTIAERLLDEGDKYAGLNQRQDLRLKGHYLRGVLHYQLNEFEDSSAELKKAEKVARKSKMEYWLLKISIMLAMVNAKLGLKEKANVIIEDCVDVSSSRKFGILKVDSLIARAAISLGNSDKHTTEIATDSLLEANRLAESLEYHLAFDFLIPLQNLIEIRNAG</sequence>
<dbReference type="SUPFAM" id="SSF48452">
    <property type="entry name" value="TPR-like"/>
    <property type="match status" value="1"/>
</dbReference>
<organism evidence="1 2">
    <name type="scientific">Pseudoalteromonas phenolica</name>
    <dbReference type="NCBI Taxonomy" id="161398"/>
    <lineage>
        <taxon>Bacteria</taxon>
        <taxon>Pseudomonadati</taxon>
        <taxon>Pseudomonadota</taxon>
        <taxon>Gammaproteobacteria</taxon>
        <taxon>Alteromonadales</taxon>
        <taxon>Pseudoalteromonadaceae</taxon>
        <taxon>Pseudoalteromonas</taxon>
    </lineage>
</organism>
<dbReference type="Gene3D" id="1.25.40.10">
    <property type="entry name" value="Tetratricopeptide repeat domain"/>
    <property type="match status" value="1"/>
</dbReference>
<keyword evidence="2" id="KW-1185">Reference proteome</keyword>
<dbReference type="InterPro" id="IPR027417">
    <property type="entry name" value="P-loop_NTPase"/>
</dbReference>
<dbReference type="Gene3D" id="3.40.50.300">
    <property type="entry name" value="P-loop containing nucleotide triphosphate hydrolases"/>
    <property type="match status" value="1"/>
</dbReference>
<proteinExistence type="predicted"/>
<dbReference type="PANTHER" id="PTHR47691:SF3">
    <property type="entry name" value="HTH-TYPE TRANSCRIPTIONAL REGULATOR RV0890C-RELATED"/>
    <property type="match status" value="1"/>
</dbReference>
<protein>
    <submittedName>
        <fullName evidence="1">Uncharacterized protein</fullName>
    </submittedName>
</protein>